<feature type="transmembrane region" description="Helical" evidence="6">
    <location>
        <begin position="211"/>
        <end position="232"/>
    </location>
</feature>
<evidence type="ECO:0000256" key="4">
    <source>
        <dbReference type="ARBA" id="ARBA00023136"/>
    </source>
</evidence>
<feature type="transmembrane region" description="Helical" evidence="6">
    <location>
        <begin position="137"/>
        <end position="156"/>
    </location>
</feature>
<dbReference type="Pfam" id="PF01490">
    <property type="entry name" value="Aa_trans"/>
    <property type="match status" value="1"/>
</dbReference>
<name>A0A8K1C822_PYTOL</name>
<dbReference type="Proteomes" id="UP000794436">
    <property type="component" value="Unassembled WGS sequence"/>
</dbReference>
<evidence type="ECO:0000313" key="8">
    <source>
        <dbReference type="EMBL" id="TMW57995.1"/>
    </source>
</evidence>
<dbReference type="PANTHER" id="PTHR22950:SF702">
    <property type="entry name" value="AMINO ACID TRANSPORTER PROTEIN"/>
    <property type="match status" value="1"/>
</dbReference>
<keyword evidence="2 6" id="KW-0812">Transmembrane</keyword>
<feature type="transmembrane region" description="Helical" evidence="6">
    <location>
        <begin position="105"/>
        <end position="125"/>
    </location>
</feature>
<evidence type="ECO:0000259" key="7">
    <source>
        <dbReference type="Pfam" id="PF01490"/>
    </source>
</evidence>
<dbReference type="PANTHER" id="PTHR22950">
    <property type="entry name" value="AMINO ACID TRANSPORTER"/>
    <property type="match status" value="1"/>
</dbReference>
<dbReference type="EMBL" id="SPLM01000113">
    <property type="protein sequence ID" value="TMW57995.1"/>
    <property type="molecule type" value="Genomic_DNA"/>
</dbReference>
<dbReference type="GO" id="GO:0015179">
    <property type="term" value="F:L-amino acid transmembrane transporter activity"/>
    <property type="evidence" value="ECO:0007669"/>
    <property type="project" value="TreeGrafter"/>
</dbReference>
<feature type="transmembrane region" description="Helical" evidence="6">
    <location>
        <begin position="244"/>
        <end position="265"/>
    </location>
</feature>
<accession>A0A8K1C822</accession>
<evidence type="ECO:0000256" key="3">
    <source>
        <dbReference type="ARBA" id="ARBA00022989"/>
    </source>
</evidence>
<feature type="region of interest" description="Disordered" evidence="5">
    <location>
        <begin position="1"/>
        <end position="24"/>
    </location>
</feature>
<keyword evidence="9" id="KW-1185">Reference proteome</keyword>
<evidence type="ECO:0000256" key="2">
    <source>
        <dbReference type="ARBA" id="ARBA00022692"/>
    </source>
</evidence>
<feature type="transmembrane region" description="Helical" evidence="6">
    <location>
        <begin position="285"/>
        <end position="303"/>
    </location>
</feature>
<organism evidence="8 9">
    <name type="scientific">Pythium oligandrum</name>
    <name type="common">Mycoparasitic fungus</name>
    <dbReference type="NCBI Taxonomy" id="41045"/>
    <lineage>
        <taxon>Eukaryota</taxon>
        <taxon>Sar</taxon>
        <taxon>Stramenopiles</taxon>
        <taxon>Oomycota</taxon>
        <taxon>Peronosporomycetes</taxon>
        <taxon>Pythiales</taxon>
        <taxon>Pythiaceae</taxon>
        <taxon>Pythium</taxon>
    </lineage>
</organism>
<evidence type="ECO:0000313" key="9">
    <source>
        <dbReference type="Proteomes" id="UP000794436"/>
    </source>
</evidence>
<dbReference type="GO" id="GO:0016020">
    <property type="term" value="C:membrane"/>
    <property type="evidence" value="ECO:0007669"/>
    <property type="project" value="UniProtKB-SubCell"/>
</dbReference>
<reference evidence="8" key="1">
    <citation type="submission" date="2019-03" db="EMBL/GenBank/DDBJ databases">
        <title>Long read genome sequence of the mycoparasitic Pythium oligandrum ATCC 38472 isolated from sugarbeet rhizosphere.</title>
        <authorList>
            <person name="Gaulin E."/>
        </authorList>
    </citation>
    <scope>NUCLEOTIDE SEQUENCE</scope>
    <source>
        <strain evidence="8">ATCC 38472_TT</strain>
    </source>
</reference>
<feature type="transmembrane region" description="Helical" evidence="6">
    <location>
        <begin position="394"/>
        <end position="415"/>
    </location>
</feature>
<comment type="caution">
    <text evidence="8">The sequence shown here is derived from an EMBL/GenBank/DDBJ whole genome shotgun (WGS) entry which is preliminary data.</text>
</comment>
<feature type="transmembrane region" description="Helical" evidence="6">
    <location>
        <begin position="324"/>
        <end position="344"/>
    </location>
</feature>
<feature type="transmembrane region" description="Helical" evidence="6">
    <location>
        <begin position="163"/>
        <end position="183"/>
    </location>
</feature>
<sequence length="417" mass="46156">MLPVHEGTHLLPRHGDLRRSKSSPIAEGSAVSSFLGLATTMMGAVILTLPGTLEATGIAPGILIFCFAAWLTYQSFEMICTSCDATGEWSYESLSSRLFGAGGVWMVRVLTLVLLFGSLVMYGVIAMDLFGPFLQGTMSRSTIGFIYRLITIPLCLPETIYELRYANLMVIVCIMYILLALLIRCFTNDPEFTASIVPNANNQFKSESASIAYVLPIITLSFACQLNVPRAYQEVGDRMVMRNVNFVLVLTALFTYVLFAVLGYICFHGHPPSDILTGFRPDDTMINAARICLGVSMILKTPMTFQPLRQAVELMCLGHDRESLPFRTVITVIFMIAAHFLSITSEDLGVVMSFIGAIAGNILAITVPGMFLFEISKGYFYETRTYYSRRWSNVMKWTGVGLSVISLSYLTYATIVE</sequence>
<dbReference type="InterPro" id="IPR013057">
    <property type="entry name" value="AA_transpt_TM"/>
</dbReference>
<keyword evidence="3 6" id="KW-1133">Transmembrane helix</keyword>
<evidence type="ECO:0000256" key="1">
    <source>
        <dbReference type="ARBA" id="ARBA00004141"/>
    </source>
</evidence>
<feature type="transmembrane region" description="Helical" evidence="6">
    <location>
        <begin position="350"/>
        <end position="373"/>
    </location>
</feature>
<evidence type="ECO:0000256" key="6">
    <source>
        <dbReference type="SAM" id="Phobius"/>
    </source>
</evidence>
<dbReference type="OrthoDB" id="438545at2759"/>
<gene>
    <name evidence="8" type="ORF">Poli38472_013469</name>
</gene>
<protein>
    <recommendedName>
        <fullName evidence="7">Amino acid transporter transmembrane domain-containing protein</fullName>
    </recommendedName>
</protein>
<keyword evidence="4 6" id="KW-0472">Membrane</keyword>
<proteinExistence type="predicted"/>
<evidence type="ECO:0000256" key="5">
    <source>
        <dbReference type="SAM" id="MobiDB-lite"/>
    </source>
</evidence>
<dbReference type="AlphaFoldDB" id="A0A8K1C822"/>
<comment type="subcellular location">
    <subcellularLocation>
        <location evidence="1">Membrane</location>
        <topology evidence="1">Multi-pass membrane protein</topology>
    </subcellularLocation>
</comment>
<feature type="transmembrane region" description="Helical" evidence="6">
    <location>
        <begin position="55"/>
        <end position="73"/>
    </location>
</feature>
<feature type="domain" description="Amino acid transporter transmembrane" evidence="7">
    <location>
        <begin position="28"/>
        <end position="407"/>
    </location>
</feature>